<dbReference type="FunCoup" id="K0KYG8">
    <property type="interactions" value="1007"/>
</dbReference>
<keyword evidence="3" id="KW-0747">Spliceosome</keyword>
<keyword evidence="3" id="KW-0507">mRNA processing</keyword>
<evidence type="ECO:0000256" key="3">
    <source>
        <dbReference type="RuleBase" id="RU367140"/>
    </source>
</evidence>
<dbReference type="InParanoid" id="K0KYG8"/>
<gene>
    <name evidence="7" type="ORF">BN7_6733</name>
</gene>
<dbReference type="EMBL" id="CAIF01000329">
    <property type="protein sequence ID" value="CCH47122.1"/>
    <property type="molecule type" value="Genomic_DNA"/>
</dbReference>
<dbReference type="HOGENOM" id="CLU_006601_3_1_1"/>
<comment type="subunit">
    <text evidence="3">Associated with the spliceosome.</text>
</comment>
<feature type="domain" description="SKI-interacting protein SKIP SNW" evidence="6">
    <location>
        <begin position="121"/>
        <end position="282"/>
    </location>
</feature>
<dbReference type="GO" id="GO:0000398">
    <property type="term" value="P:mRNA splicing, via spliceosome"/>
    <property type="evidence" value="ECO:0007669"/>
    <property type="project" value="InterPro"/>
</dbReference>
<sequence>MFSIGSILPQVKAKSQQSQQQQNTQSGNQQVVLAPQPERPNQNTNIDYSLILRNDSNKERAIQSTLEDVIPLKQRQKNISLAKPSQLEIDETTERTRKALDEILQKKLGKSIKTNSHKNPEYIRYTSSNILDNNPTSSRIIKIVDAQEDPMAPIKFKQKKNIARPSSPPAPVLHAPTRKATAEEQKQWYIPPAISNWKNPNGFTIALDKRLAVDGRDPNRDDTQGEINSNFLNLANALDDADKKAREDIKLRNAMKKKIAEKETREKEERLRILAQKAREEKGITSGNFNSRYENENDEVKKRAMIREERRKQAEKELRMSRMGKEQKTQNLIKSLGNREVSERTKLGLAKPTNSIENQFDSRLFTNSTQVTNSEDQVYDNPLFVQQDVNNIYKVSDSMKGSNQNDPDSQLESLQNEKRFDSIGNSSSNQGPIEFQKDETTHESKIDESEYGLRIKRQKNNE</sequence>
<dbReference type="GO" id="GO:0005681">
    <property type="term" value="C:spliceosomal complex"/>
    <property type="evidence" value="ECO:0007669"/>
    <property type="project" value="UniProtKB-UniRule"/>
</dbReference>
<feature type="region of interest" description="Disordered" evidence="5">
    <location>
        <begin position="1"/>
        <end position="28"/>
    </location>
</feature>
<dbReference type="Pfam" id="PF02731">
    <property type="entry name" value="SKIP_SNW"/>
    <property type="match status" value="1"/>
</dbReference>
<dbReference type="AlphaFoldDB" id="K0KYG8"/>
<keyword evidence="3" id="KW-0508">mRNA splicing</keyword>
<dbReference type="InterPro" id="IPR004015">
    <property type="entry name" value="SKI-int_prot_SKIP_SNW-dom"/>
</dbReference>
<feature type="compositionally biased region" description="Low complexity" evidence="5">
    <location>
        <begin position="15"/>
        <end position="28"/>
    </location>
</feature>
<feature type="compositionally biased region" description="Polar residues" evidence="5">
    <location>
        <begin position="399"/>
        <end position="414"/>
    </location>
</feature>
<proteinExistence type="inferred from homology"/>
<evidence type="ECO:0000259" key="6">
    <source>
        <dbReference type="Pfam" id="PF02731"/>
    </source>
</evidence>
<feature type="compositionally biased region" description="Basic and acidic residues" evidence="5">
    <location>
        <begin position="435"/>
        <end position="462"/>
    </location>
</feature>
<accession>K0KYG8</accession>
<comment type="subcellular location">
    <subcellularLocation>
        <location evidence="3">Nucleus</location>
    </subcellularLocation>
</comment>
<evidence type="ECO:0000313" key="8">
    <source>
        <dbReference type="Proteomes" id="UP000009328"/>
    </source>
</evidence>
<evidence type="ECO:0000256" key="1">
    <source>
        <dbReference type="ARBA" id="ARBA00010197"/>
    </source>
</evidence>
<dbReference type="Proteomes" id="UP000009328">
    <property type="component" value="Unassembled WGS sequence"/>
</dbReference>
<keyword evidence="8" id="KW-1185">Reference proteome</keyword>
<evidence type="ECO:0000313" key="7">
    <source>
        <dbReference type="EMBL" id="CCH47122.1"/>
    </source>
</evidence>
<dbReference type="InterPro" id="IPR017862">
    <property type="entry name" value="SKI-int_prot_SKIP"/>
</dbReference>
<feature type="coiled-coil region" evidence="4">
    <location>
        <begin position="257"/>
        <end position="317"/>
    </location>
</feature>
<evidence type="ECO:0000256" key="2">
    <source>
        <dbReference type="ARBA" id="ARBA00022160"/>
    </source>
</evidence>
<name>K0KYG8_WICCF</name>
<comment type="function">
    <text evidence="3">Involved in pre-mRNA splicing.</text>
</comment>
<dbReference type="eggNOG" id="KOG2441">
    <property type="taxonomic scope" value="Eukaryota"/>
</dbReference>
<dbReference type="PANTHER" id="PTHR12096">
    <property type="entry name" value="NUCLEAR PROTEIN SKIP-RELATED"/>
    <property type="match status" value="1"/>
</dbReference>
<keyword evidence="4" id="KW-0175">Coiled coil</keyword>
<feature type="region of interest" description="Disordered" evidence="5">
    <location>
        <begin position="397"/>
        <end position="462"/>
    </location>
</feature>
<reference evidence="7 8" key="1">
    <citation type="journal article" date="2012" name="Eukaryot. Cell">
        <title>Draft genome sequence of Wickerhamomyces ciferrii NRRL Y-1031 F-60-10.</title>
        <authorList>
            <person name="Schneider J."/>
            <person name="Andrea H."/>
            <person name="Blom J."/>
            <person name="Jaenicke S."/>
            <person name="Ruckert C."/>
            <person name="Schorsch C."/>
            <person name="Szczepanowski R."/>
            <person name="Farwick M."/>
            <person name="Goesmann A."/>
            <person name="Puhler A."/>
            <person name="Schaffer S."/>
            <person name="Tauch A."/>
            <person name="Kohler T."/>
            <person name="Brinkrolf K."/>
        </authorList>
    </citation>
    <scope>NUCLEOTIDE SEQUENCE [LARGE SCALE GENOMIC DNA]</scope>
    <source>
        <strain evidence="8">ATCC 14091 / BCRC 22168 / CBS 111 / JCM 3599 / NBRC 0793 / NRRL Y-1031 F-60-10</strain>
    </source>
</reference>
<evidence type="ECO:0000256" key="4">
    <source>
        <dbReference type="SAM" id="Coils"/>
    </source>
</evidence>
<comment type="caution">
    <text evidence="7">The sequence shown here is derived from an EMBL/GenBank/DDBJ whole genome shotgun (WGS) entry which is preliminary data.</text>
</comment>
<dbReference type="STRING" id="1206466.K0KYG8"/>
<evidence type="ECO:0000256" key="5">
    <source>
        <dbReference type="SAM" id="MobiDB-lite"/>
    </source>
</evidence>
<organism evidence="7 8">
    <name type="scientific">Wickerhamomyces ciferrii (strain ATCC 14091 / BCRC 22168 / CBS 111 / JCM 3599 / NBRC 0793 / NRRL Y-1031 F-60-10)</name>
    <name type="common">Yeast</name>
    <name type="synonym">Pichia ciferrii</name>
    <dbReference type="NCBI Taxonomy" id="1206466"/>
    <lineage>
        <taxon>Eukaryota</taxon>
        <taxon>Fungi</taxon>
        <taxon>Dikarya</taxon>
        <taxon>Ascomycota</taxon>
        <taxon>Saccharomycotina</taxon>
        <taxon>Saccharomycetes</taxon>
        <taxon>Phaffomycetales</taxon>
        <taxon>Wickerhamomycetaceae</taxon>
        <taxon>Wickerhamomyces</taxon>
    </lineage>
</organism>
<keyword evidence="3" id="KW-0539">Nucleus</keyword>
<protein>
    <recommendedName>
        <fullName evidence="2 3">Pre-mRNA-processing protein 45</fullName>
    </recommendedName>
</protein>
<comment type="similarity">
    <text evidence="1 3">Belongs to the SNW family.</text>
</comment>